<dbReference type="Pfam" id="PF00076">
    <property type="entry name" value="RRM_1"/>
    <property type="match status" value="1"/>
</dbReference>
<feature type="region of interest" description="Disordered" evidence="2">
    <location>
        <begin position="505"/>
        <end position="524"/>
    </location>
</feature>
<dbReference type="PANTHER" id="PTHR34427">
    <property type="entry name" value="DUF4283 DOMAIN PROTEIN"/>
    <property type="match status" value="1"/>
</dbReference>
<keyword evidence="1" id="KW-0694">RNA-binding</keyword>
<dbReference type="EMBL" id="CAXHTB010000001">
    <property type="protein sequence ID" value="CAL0299917.1"/>
    <property type="molecule type" value="Genomic_DNA"/>
</dbReference>
<dbReference type="InterPro" id="IPR035979">
    <property type="entry name" value="RBD_domain_sf"/>
</dbReference>
<feature type="compositionally biased region" description="Basic residues" evidence="2">
    <location>
        <begin position="560"/>
        <end position="575"/>
    </location>
</feature>
<dbReference type="Gene3D" id="3.30.70.330">
    <property type="match status" value="1"/>
</dbReference>
<evidence type="ECO:0000256" key="2">
    <source>
        <dbReference type="SAM" id="MobiDB-lite"/>
    </source>
</evidence>
<feature type="compositionally biased region" description="Polar residues" evidence="2">
    <location>
        <begin position="488"/>
        <end position="499"/>
    </location>
</feature>
<feature type="region of interest" description="Disordered" evidence="2">
    <location>
        <begin position="118"/>
        <end position="139"/>
    </location>
</feature>
<feature type="region of interest" description="Disordered" evidence="2">
    <location>
        <begin position="546"/>
        <end position="584"/>
    </location>
</feature>
<sequence>MRERERVERQRDRAQGTWVNSSPRITHERPLFRNSITFFFTNFPPNHGAKDLWEIFSKWGKVVDVVIPPRVDKYGKKFGFVRFQHVANNKELVQKLDKICIGLYKIWVNFPKFQRRQDSGRLQTTPRREDAEGNHRRLPTNYRDGRNFADVVKAGSSKSQPINSQLSVPDLVFQTSEECPLWLRYSYFGILSDQVDCTILKEKLHLDGFYSIHVFSLGGRSVLLRAEEEGEIESLLRDEKEWFSTHFSSIHRWKPTDVAQDRFLWIRCYGIPLHAWEEDFFKKLGSLFGKFIGIDDRTRYKRSLEFCRLLISTNSRALVDKKLQIQINGLRKTMGTLFGLLGIDTNGHIGLGRCTEFNELDSPVSNGHMKHLLGTEIVSVNDSVSGVLIDINAFNGDNGMANLLPYDSPLSSSLPEPLPSLIIPQPNNSLLAQSNPSQPTFIPPTKPDTIKAQLPAPPSPTQLNPTQLKPAPLSPAQSNPTHPIPVSHTPSQSNLSQPNHTQIQPILTQTPNHPSKPIHSISPFPTLTAPASTLSVQQQIQPLISFPLPNLQPQPPHILKSLKKKPGRPPKHHKPPIAPSVQPHLLAPSPIPPDLVDSTHKKELKLWIDLEGPSSVSHFSKIPSGPLSKSGSNLARAKETWNLGQNLGVVESVNEEENILNLLGLDSLDGKMEKSLDQGLDNISLNEACQVENGKLSP</sequence>
<name>A0AAV1VSN4_LUPLU</name>
<dbReference type="PROSITE" id="PS50102">
    <property type="entry name" value="RRM"/>
    <property type="match status" value="1"/>
</dbReference>
<evidence type="ECO:0000313" key="4">
    <source>
        <dbReference type="EMBL" id="CAL0299917.1"/>
    </source>
</evidence>
<protein>
    <recommendedName>
        <fullName evidence="3">RRM domain-containing protein</fullName>
    </recommendedName>
</protein>
<evidence type="ECO:0000313" key="5">
    <source>
        <dbReference type="Proteomes" id="UP001497480"/>
    </source>
</evidence>
<comment type="caution">
    <text evidence="4">The sequence shown here is derived from an EMBL/GenBank/DDBJ whole genome shotgun (WGS) entry which is preliminary data.</text>
</comment>
<proteinExistence type="predicted"/>
<gene>
    <name evidence="4" type="ORF">LLUT_LOCUS977</name>
</gene>
<dbReference type="InterPro" id="IPR012677">
    <property type="entry name" value="Nucleotide-bd_a/b_plait_sf"/>
</dbReference>
<evidence type="ECO:0000256" key="1">
    <source>
        <dbReference type="PROSITE-ProRule" id="PRU00176"/>
    </source>
</evidence>
<dbReference type="SUPFAM" id="SSF54928">
    <property type="entry name" value="RNA-binding domain, RBD"/>
    <property type="match status" value="1"/>
</dbReference>
<organism evidence="4 5">
    <name type="scientific">Lupinus luteus</name>
    <name type="common">European yellow lupine</name>
    <dbReference type="NCBI Taxonomy" id="3873"/>
    <lineage>
        <taxon>Eukaryota</taxon>
        <taxon>Viridiplantae</taxon>
        <taxon>Streptophyta</taxon>
        <taxon>Embryophyta</taxon>
        <taxon>Tracheophyta</taxon>
        <taxon>Spermatophyta</taxon>
        <taxon>Magnoliopsida</taxon>
        <taxon>eudicotyledons</taxon>
        <taxon>Gunneridae</taxon>
        <taxon>Pentapetalae</taxon>
        <taxon>rosids</taxon>
        <taxon>fabids</taxon>
        <taxon>Fabales</taxon>
        <taxon>Fabaceae</taxon>
        <taxon>Papilionoideae</taxon>
        <taxon>50 kb inversion clade</taxon>
        <taxon>genistoids sensu lato</taxon>
        <taxon>core genistoids</taxon>
        <taxon>Genisteae</taxon>
        <taxon>Lupinus</taxon>
    </lineage>
</organism>
<dbReference type="Proteomes" id="UP001497480">
    <property type="component" value="Unassembled WGS sequence"/>
</dbReference>
<feature type="domain" description="RRM" evidence="3">
    <location>
        <begin position="36"/>
        <end position="113"/>
    </location>
</feature>
<reference evidence="4 5" key="1">
    <citation type="submission" date="2024-03" db="EMBL/GenBank/DDBJ databases">
        <authorList>
            <person name="Martinez-Hernandez J."/>
        </authorList>
    </citation>
    <scope>NUCLEOTIDE SEQUENCE [LARGE SCALE GENOMIC DNA]</scope>
</reference>
<accession>A0AAV1VSN4</accession>
<feature type="region of interest" description="Disordered" evidence="2">
    <location>
        <begin position="417"/>
        <end position="499"/>
    </location>
</feature>
<dbReference type="InterPro" id="IPR000504">
    <property type="entry name" value="RRM_dom"/>
</dbReference>
<dbReference type="SMART" id="SM00360">
    <property type="entry name" value="RRM"/>
    <property type="match status" value="1"/>
</dbReference>
<dbReference type="CDD" id="cd00590">
    <property type="entry name" value="RRM_SF"/>
    <property type="match status" value="1"/>
</dbReference>
<feature type="compositionally biased region" description="Polar residues" evidence="2">
    <location>
        <begin position="425"/>
        <end position="440"/>
    </location>
</feature>
<dbReference type="AlphaFoldDB" id="A0AAV1VSN4"/>
<dbReference type="PANTHER" id="PTHR34427:SF5">
    <property type="entry name" value="DUF4283 DOMAIN-CONTAINING PROTEIN"/>
    <property type="match status" value="1"/>
</dbReference>
<evidence type="ECO:0000259" key="3">
    <source>
        <dbReference type="PROSITE" id="PS50102"/>
    </source>
</evidence>
<keyword evidence="5" id="KW-1185">Reference proteome</keyword>
<feature type="compositionally biased region" description="Basic and acidic residues" evidence="2">
    <location>
        <begin position="126"/>
        <end position="135"/>
    </location>
</feature>
<dbReference type="GO" id="GO:0003723">
    <property type="term" value="F:RNA binding"/>
    <property type="evidence" value="ECO:0007669"/>
    <property type="project" value="UniProtKB-UniRule"/>
</dbReference>